<dbReference type="Pfam" id="PF01590">
    <property type="entry name" value="GAF"/>
    <property type="match status" value="1"/>
</dbReference>
<evidence type="ECO:0000256" key="1">
    <source>
        <dbReference type="SAM" id="MobiDB-lite"/>
    </source>
</evidence>
<dbReference type="KEGG" id="psco:LY89DRAFT_676928"/>
<protein>
    <recommendedName>
        <fullName evidence="2">GAF domain-containing protein</fullName>
    </recommendedName>
</protein>
<feature type="compositionally biased region" description="Polar residues" evidence="1">
    <location>
        <begin position="721"/>
        <end position="737"/>
    </location>
</feature>
<dbReference type="InterPro" id="IPR003018">
    <property type="entry name" value="GAF"/>
</dbReference>
<feature type="compositionally biased region" description="Basic and acidic residues" evidence="1">
    <location>
        <begin position="708"/>
        <end position="720"/>
    </location>
</feature>
<evidence type="ECO:0000313" key="3">
    <source>
        <dbReference type="EMBL" id="KUJ08522.1"/>
    </source>
</evidence>
<feature type="compositionally biased region" description="Low complexity" evidence="1">
    <location>
        <begin position="45"/>
        <end position="54"/>
    </location>
</feature>
<feature type="region of interest" description="Disordered" evidence="1">
    <location>
        <begin position="1"/>
        <end position="191"/>
    </location>
</feature>
<dbReference type="PANTHER" id="PTHR43102">
    <property type="entry name" value="SLR1143 PROTEIN"/>
    <property type="match status" value="1"/>
</dbReference>
<dbReference type="InterPro" id="IPR029016">
    <property type="entry name" value="GAF-like_dom_sf"/>
</dbReference>
<dbReference type="SUPFAM" id="SSF55781">
    <property type="entry name" value="GAF domain-like"/>
    <property type="match status" value="1"/>
</dbReference>
<accession>A0A132B7Z3</accession>
<sequence>MECPSPFLVNTSTMESTNDQTPRVRNVLKKSRQSDEGQIPRKKLSLLNLFSRSRSGSECPSPTEVSPPGGLPSPSLNSSALNSPTISPSFPSPLASPGMASVIEEQDEEGEEDDNDSAWVDDEDEEEAELVDEKQDEEEELTAKQQEEEKRERQRLALESLNTQPASFIRPLQSSLEPRYHRSPLPFPTVKSTDELSPIAIARHRGETNRRLTGDKVEKLTVENKPSSSELTALAHKIALSLPNNQEKPHALRSILSHIGRRSKSFGSSISTRRTPTKVRSRKIDPLKDPKMVLAWPPRFGINLRDFDSILAASKRVDDEHIQVSTGDIYRYPIEKEEEDRAHRTPQIDPSGSEIPLQDHYDARVESLYSEEVFYDEDDAPGARDSLTDYEPKNPSETLDNDSPRRVGVSVDGDIYEVAKKADPGSADCRVWCTYLGSYYQGYYNLNNLPLRPSLNYDFEYLPALAVRREAERVSSTVQIVQFWTKSDGLIGFQGLSKLQELLQTVDVAVSTFNHVNEIKRTIHSNGLVLSARKESMVGHALYGQEILIVLDTCQDWRFKRNPSVPRTPNGPGIGFFAAVPLMISSGHAWGVLSVSSRSCRASFSPSDRNALASMGQSITNTLEHKLTSSQRHARQESALIDDLVPLPLDVCKAPEQTPPSSSDSNANFHPSRFPDNVQLSRDPDNDFGSGGQSASRENVKQIVVRSSYRDSVAHSENKSDATSIHTAPLSSPSKVASSRTLLDHPLAEHVRGKTQEQGVPVVRHQSSMLSISSSLRSRKSTYDQANIGAICKGVQTSLKYDEVFVIEISLEVTGPPEAVLVGGADNTDKAVDLPSVIKALRQDLVIPYSPDPAGLKDGDYPAGNLVFICSGDRVGSSDERSSGTVGVCLRTHKNQQSNGNARSLELTRLAKFQTEVRKALIGNRPRSGPHSPFLANEATEVVLPSNNFRPTYLPIPPPRR</sequence>
<feature type="compositionally biased region" description="Polar residues" evidence="1">
    <location>
        <begin position="160"/>
        <end position="176"/>
    </location>
</feature>
<dbReference type="InParanoid" id="A0A132B7Z3"/>
<dbReference type="EMBL" id="KQ947435">
    <property type="protein sequence ID" value="KUJ08522.1"/>
    <property type="molecule type" value="Genomic_DNA"/>
</dbReference>
<feature type="domain" description="GAF" evidence="2">
    <location>
        <begin position="498"/>
        <end position="621"/>
    </location>
</feature>
<gene>
    <name evidence="3" type="ORF">LY89DRAFT_676928</name>
</gene>
<feature type="region of interest" description="Disordered" evidence="1">
    <location>
        <begin position="651"/>
        <end position="737"/>
    </location>
</feature>
<dbReference type="RefSeq" id="XP_018062877.1">
    <property type="nucleotide sequence ID" value="XM_018213641.1"/>
</dbReference>
<evidence type="ECO:0000313" key="4">
    <source>
        <dbReference type="Proteomes" id="UP000070700"/>
    </source>
</evidence>
<dbReference type="GeneID" id="28823367"/>
<feature type="compositionally biased region" description="Basic and acidic residues" evidence="1">
    <location>
        <begin position="141"/>
        <end position="156"/>
    </location>
</feature>
<feature type="compositionally biased region" description="Polar residues" evidence="1">
    <location>
        <begin position="8"/>
        <end position="23"/>
    </location>
</feature>
<dbReference type="AlphaFoldDB" id="A0A132B7Z3"/>
<dbReference type="OrthoDB" id="303614at2759"/>
<feature type="compositionally biased region" description="Low complexity" evidence="1">
    <location>
        <begin position="66"/>
        <end position="84"/>
    </location>
</feature>
<dbReference type="Proteomes" id="UP000070700">
    <property type="component" value="Unassembled WGS sequence"/>
</dbReference>
<name>A0A132B7Z3_MOLSC</name>
<keyword evidence="4" id="KW-1185">Reference proteome</keyword>
<organism evidence="3 4">
    <name type="scientific">Mollisia scopiformis</name>
    <name type="common">Conifer needle endophyte fungus</name>
    <name type="synonym">Phialocephala scopiformis</name>
    <dbReference type="NCBI Taxonomy" id="149040"/>
    <lineage>
        <taxon>Eukaryota</taxon>
        <taxon>Fungi</taxon>
        <taxon>Dikarya</taxon>
        <taxon>Ascomycota</taxon>
        <taxon>Pezizomycotina</taxon>
        <taxon>Leotiomycetes</taxon>
        <taxon>Helotiales</taxon>
        <taxon>Mollisiaceae</taxon>
        <taxon>Mollisia</taxon>
    </lineage>
</organism>
<proteinExistence type="predicted"/>
<feature type="region of interest" description="Disordered" evidence="1">
    <location>
        <begin position="336"/>
        <end position="357"/>
    </location>
</feature>
<reference evidence="3 4" key="1">
    <citation type="submission" date="2015-10" db="EMBL/GenBank/DDBJ databases">
        <title>Full genome of DAOMC 229536 Phialocephala scopiformis, a fungal endophyte of spruce producing the potent anti-insectan compound rugulosin.</title>
        <authorList>
            <consortium name="DOE Joint Genome Institute"/>
            <person name="Walker A.K."/>
            <person name="Frasz S.L."/>
            <person name="Seifert K.A."/>
            <person name="Miller J.D."/>
            <person name="Mondo S.J."/>
            <person name="Labutti K."/>
            <person name="Lipzen A."/>
            <person name="Dockter R."/>
            <person name="Kennedy M."/>
            <person name="Grigoriev I.V."/>
            <person name="Spatafora J.W."/>
        </authorList>
    </citation>
    <scope>NUCLEOTIDE SEQUENCE [LARGE SCALE GENOMIC DNA]</scope>
    <source>
        <strain evidence="3 4">CBS 120377</strain>
    </source>
</reference>
<feature type="region of interest" description="Disordered" evidence="1">
    <location>
        <begin position="378"/>
        <end position="406"/>
    </location>
</feature>
<feature type="compositionally biased region" description="Acidic residues" evidence="1">
    <location>
        <begin position="104"/>
        <end position="140"/>
    </location>
</feature>
<dbReference type="Gene3D" id="3.30.450.40">
    <property type="match status" value="1"/>
</dbReference>
<dbReference type="PANTHER" id="PTHR43102:SF2">
    <property type="entry name" value="GAF DOMAIN-CONTAINING PROTEIN"/>
    <property type="match status" value="1"/>
</dbReference>
<feature type="compositionally biased region" description="Polar residues" evidence="1">
    <location>
        <begin position="659"/>
        <end position="669"/>
    </location>
</feature>
<evidence type="ECO:0000259" key="2">
    <source>
        <dbReference type="Pfam" id="PF01590"/>
    </source>
</evidence>